<proteinExistence type="predicted"/>
<dbReference type="Proteomes" id="UP000199400">
    <property type="component" value="Unassembled WGS sequence"/>
</dbReference>
<dbReference type="RefSeq" id="WP_096333289.1">
    <property type="nucleotide sequence ID" value="NZ_FOMX01000002.1"/>
</dbReference>
<name>A0A1I1SV58_9BACT</name>
<reference evidence="2" key="1">
    <citation type="submission" date="2016-10" db="EMBL/GenBank/DDBJ databases">
        <authorList>
            <person name="Varghese N."/>
            <person name="Submissions S."/>
        </authorList>
    </citation>
    <scope>NUCLEOTIDE SEQUENCE [LARGE SCALE GENOMIC DNA]</scope>
    <source>
        <strain evidence="2">ATCC 25963</strain>
    </source>
</reference>
<keyword evidence="2" id="KW-1185">Reference proteome</keyword>
<dbReference type="EMBL" id="FOMX01000002">
    <property type="protein sequence ID" value="SFD48638.1"/>
    <property type="molecule type" value="Genomic_DNA"/>
</dbReference>
<evidence type="ECO:0008006" key="3">
    <source>
        <dbReference type="Google" id="ProtNLM"/>
    </source>
</evidence>
<evidence type="ECO:0000313" key="2">
    <source>
        <dbReference type="Proteomes" id="UP000199400"/>
    </source>
</evidence>
<dbReference type="AlphaFoldDB" id="A0A1I1SV58"/>
<organism evidence="1 2">
    <name type="scientific">Nannocystis exedens</name>
    <dbReference type="NCBI Taxonomy" id="54"/>
    <lineage>
        <taxon>Bacteria</taxon>
        <taxon>Pseudomonadati</taxon>
        <taxon>Myxococcota</taxon>
        <taxon>Polyangia</taxon>
        <taxon>Nannocystales</taxon>
        <taxon>Nannocystaceae</taxon>
        <taxon>Nannocystis</taxon>
    </lineage>
</organism>
<gene>
    <name evidence="1" type="ORF">SAMN02745121_00198</name>
</gene>
<evidence type="ECO:0000313" key="1">
    <source>
        <dbReference type="EMBL" id="SFD48638.1"/>
    </source>
</evidence>
<protein>
    <recommendedName>
        <fullName evidence="3">Lipoprotein</fullName>
    </recommendedName>
</protein>
<sequence length="359" mass="38871">MTRRLALLLAAVGLACDPLPPVRHEGVHVRVAPDPGLELCGGTLAHMDDFVARVSAEFGVDPPTGDDRFTYYWLDPDDFGRRTPCPDAVAGCALYDAVYSKAAPLDHELVHSVSFAYGVGPQLFVEGLARAYEGLEAWRSPQPERPRDVWKFVGANWIAPLDYDVAGAFTSYLIARFGLDEFLAMYAGLGLVAREGAIDRAFSRHFAVDLARAIDDFTADGGDCLHEHADPKLSECGAPEVAWDGEYVAEYRRLACDQEDAVGPYYGGDVVVMRSLVVPVEATYDIAVITDEPALAPALAISLFPCSQCGTDLAVTVGAGERVTARLGAGRYALRLHGSARRDARIGWALTRRPDVGER</sequence>
<dbReference type="PROSITE" id="PS51257">
    <property type="entry name" value="PROKAR_LIPOPROTEIN"/>
    <property type="match status" value="1"/>
</dbReference>
<dbReference type="OrthoDB" id="5527773at2"/>
<accession>A0A1I1SV58</accession>